<dbReference type="RefSeq" id="YP_009302563.1">
    <property type="nucleotide sequence ID" value="NC_031245.1"/>
</dbReference>
<protein>
    <submittedName>
        <fullName evidence="1">Uncharacterized protein</fullName>
    </submittedName>
</protein>
<keyword evidence="2" id="KW-1185">Reference proteome</keyword>
<reference evidence="1 2" key="1">
    <citation type="submission" date="2015-08" db="EMBL/GenBank/DDBJ databases">
        <authorList>
            <person name="Babu N.S."/>
            <person name="Beckwith C.J."/>
            <person name="Beseler K.G."/>
            <person name="Brison A."/>
            <person name="Carone J.V."/>
            <person name="Caskin T.P."/>
            <person name="Diamond M."/>
            <person name="Durham M.E."/>
            <person name="Foxe J.M."/>
            <person name="Go M."/>
            <person name="Henderson B.A."/>
            <person name="Jones I.B."/>
            <person name="McGettigan J.A."/>
            <person name="Micheletti S.J."/>
            <person name="Nasrallah M.E."/>
            <person name="Ortiz D."/>
            <person name="Piller C.R."/>
            <person name="Privatt S.R."/>
            <person name="Schneider S.L."/>
            <person name="Sharp S."/>
            <person name="Smith T.C."/>
            <person name="Stanton J.D."/>
            <person name="Ullery H.E."/>
            <person name="Wilson R.J."/>
            <person name="Serrano M.G."/>
            <person name="Buck G."/>
            <person name="Lee V."/>
            <person name="Wang Y."/>
            <person name="Carvalho R."/>
            <person name="Voegtly L."/>
            <person name="Shi R."/>
            <person name="Duckworth R."/>
            <person name="Johnson A."/>
            <person name="Loviza R."/>
            <person name="Walstead R."/>
            <person name="Shah Z."/>
            <person name="Kiflezghi M."/>
            <person name="Wade K."/>
            <person name="Ball S.L."/>
            <person name="Bradley K.W."/>
            <person name="Asai D.J."/>
            <person name="Bowman C.A."/>
            <person name="Russell D.A."/>
            <person name="Pope W.H."/>
            <person name="Jacobs-Sera D."/>
            <person name="Hendrix R.W."/>
            <person name="Hatfull G.F."/>
        </authorList>
    </citation>
    <scope>NUCLEOTIDE SEQUENCE [LARGE SCALE GENOMIC DNA]</scope>
</reference>
<dbReference type="GeneID" id="29125343"/>
<organism evidence="1 2">
    <name type="scientific">Bacillus phage SP-15</name>
    <dbReference type="NCBI Taxonomy" id="1792032"/>
    <lineage>
        <taxon>Viruses</taxon>
        <taxon>Duplodnaviria</taxon>
        <taxon>Heunggongvirae</taxon>
        <taxon>Uroviricota</taxon>
        <taxon>Caudoviricetes</taxon>
        <taxon>Thornevirus</taxon>
        <taxon>Thornevirus SP15</taxon>
    </lineage>
</organism>
<gene>
    <name evidence="1" type="ORF">SP15_176</name>
</gene>
<dbReference type="OrthoDB" id="39246at10239"/>
<evidence type="ECO:0000313" key="2">
    <source>
        <dbReference type="Proteomes" id="UP000203261"/>
    </source>
</evidence>
<dbReference type="EMBL" id="KT624200">
    <property type="protein sequence ID" value="AMM44974.1"/>
    <property type="molecule type" value="Genomic_DNA"/>
</dbReference>
<dbReference type="KEGG" id="vg:29125343"/>
<sequence length="232" mass="25335">MANQTQVKLSIYGEKVPTVDFEGQGFNDNHLELLIKGTFSALGVPAEVLQSTSTKTSVEVGNDSKTAKQLIREQAPFNTGKEYDVPVDIPAAPPTISESKSVSRPRTLPLIGNGGTIGLEERLSSDKVEALKKVALTQAPVTSDTSEEPDYYKTGIKHKDDTPLYKIHYKCPEGHKGRYYIPLGTSEVECRECGVSLTVEPANPEKGFGTTEAHRDDWGNFFVAYTPSENQA</sequence>
<evidence type="ECO:0000313" key="1">
    <source>
        <dbReference type="EMBL" id="AMM44974.1"/>
    </source>
</evidence>
<dbReference type="Proteomes" id="UP000203261">
    <property type="component" value="Segment"/>
</dbReference>
<name>A0A127AXP1_9CAUD</name>
<proteinExistence type="predicted"/>
<accession>A0A127AXP1</accession>